<evidence type="ECO:0000313" key="3">
    <source>
        <dbReference type="EMBL" id="KAG2225617.1"/>
    </source>
</evidence>
<dbReference type="InterPro" id="IPR038973">
    <property type="entry name" value="MutL/Mlh/Pms-like"/>
</dbReference>
<dbReference type="InterPro" id="IPR036890">
    <property type="entry name" value="HATPase_C_sf"/>
</dbReference>
<dbReference type="Gene3D" id="3.30.1370.100">
    <property type="entry name" value="MutL, C-terminal domain, regulatory subdomain"/>
    <property type="match status" value="1"/>
</dbReference>
<dbReference type="GO" id="GO:0140664">
    <property type="term" value="F:ATP-dependent DNA damage sensor activity"/>
    <property type="evidence" value="ECO:0007669"/>
    <property type="project" value="InterPro"/>
</dbReference>
<dbReference type="Proteomes" id="UP000646827">
    <property type="component" value="Unassembled WGS sequence"/>
</dbReference>
<dbReference type="SUPFAM" id="SSF118116">
    <property type="entry name" value="DNA mismatch repair protein MutL"/>
    <property type="match status" value="2"/>
</dbReference>
<dbReference type="GO" id="GO:0016887">
    <property type="term" value="F:ATP hydrolysis activity"/>
    <property type="evidence" value="ECO:0007669"/>
    <property type="project" value="InterPro"/>
</dbReference>
<protein>
    <recommendedName>
        <fullName evidence="2">MutL C-terminal dimerisation domain-containing protein</fullName>
    </recommendedName>
</protein>
<dbReference type="PANTHER" id="PTHR10073:SF47">
    <property type="entry name" value="DNA MISMATCH REPAIR PROTEIN MLH3"/>
    <property type="match status" value="1"/>
</dbReference>
<accession>A0A8H7SA76</accession>
<dbReference type="GO" id="GO:0006298">
    <property type="term" value="P:mismatch repair"/>
    <property type="evidence" value="ECO:0007669"/>
    <property type="project" value="InterPro"/>
</dbReference>
<feature type="domain" description="MutL C-terminal dimerisation" evidence="2">
    <location>
        <begin position="318"/>
        <end position="528"/>
    </location>
</feature>
<gene>
    <name evidence="3" type="ORF">INT45_013728</name>
</gene>
<name>A0A8H7SA76_9FUNG</name>
<dbReference type="InterPro" id="IPR003594">
    <property type="entry name" value="HATPase_dom"/>
</dbReference>
<organism evidence="3 4">
    <name type="scientific">Circinella minor</name>
    <dbReference type="NCBI Taxonomy" id="1195481"/>
    <lineage>
        <taxon>Eukaryota</taxon>
        <taxon>Fungi</taxon>
        <taxon>Fungi incertae sedis</taxon>
        <taxon>Mucoromycota</taxon>
        <taxon>Mucoromycotina</taxon>
        <taxon>Mucoromycetes</taxon>
        <taxon>Mucorales</taxon>
        <taxon>Lichtheimiaceae</taxon>
        <taxon>Circinella</taxon>
    </lineage>
</organism>
<sequence length="579" mass="65938">MAHIVELQPEVIRQLRASLNITTLQQCVEELVTNALDADASQIDIGFDAEKYTVRVDDDGAGIIPNQLTHLFTSKCKTLDDLRHVHTFGYRGQGLASLADIAIVQIISRFHQAEEVRMGIWKDGKLLETSLNQPRQRGTTVIVRDLFYKFPVRRRFLASVGRISESIRRWVTTMALAFPHIGFTLQDRDTKILVTKKVYPKLQNLVRQLVANFLRTHNFISSAAYKQLVHLTDVPVKRKKTSFSPVVIASPSWLYETEERLRRTLSRKVTSEITGRNTATKTATSIISTPTVAVPFPQQRYEGPAVRLNKEDLKGAQVLGQIDNKFILIKLNTNGRQLLLVDQHAADERVQLERMLWSLKDTTEATQLDPSIAVDLSSAECRLAQKYTAQLDRWGFRLSTALAASTSLRTNEENEEATPTVILRYSKHFSTRETSSHFEKKKSPTLVTRLPRLIADRCIVNKDVLRDLICEYLHSLDRIHEYQNQVENEVDDDQEVNSFTFLHGCPRGMMGILRSKACRGAVMFNDSLTMEQCRWLIQALSNCRFPFQCVHGRPSMVPLVALDANTPRRHSINWGRFNA</sequence>
<dbReference type="InterPro" id="IPR042120">
    <property type="entry name" value="MutL_C_dimsub"/>
</dbReference>
<dbReference type="AlphaFoldDB" id="A0A8H7SA76"/>
<reference evidence="3 4" key="1">
    <citation type="submission" date="2020-12" db="EMBL/GenBank/DDBJ databases">
        <title>Metabolic potential, ecology and presence of endohyphal bacteria is reflected in genomic diversity of Mucoromycotina.</title>
        <authorList>
            <person name="Muszewska A."/>
            <person name="Okrasinska A."/>
            <person name="Steczkiewicz K."/>
            <person name="Drgas O."/>
            <person name="Orlowska M."/>
            <person name="Perlinska-Lenart U."/>
            <person name="Aleksandrzak-Piekarczyk T."/>
            <person name="Szatraj K."/>
            <person name="Zielenkiewicz U."/>
            <person name="Pilsyk S."/>
            <person name="Malc E."/>
            <person name="Mieczkowski P."/>
            <person name="Kruszewska J.S."/>
            <person name="Biernat P."/>
            <person name="Pawlowska J."/>
        </authorList>
    </citation>
    <scope>NUCLEOTIDE SEQUENCE [LARGE SCALE GENOMIC DNA]</scope>
    <source>
        <strain evidence="3 4">CBS 142.35</strain>
    </source>
</reference>
<dbReference type="EMBL" id="JAEPRB010000026">
    <property type="protein sequence ID" value="KAG2225617.1"/>
    <property type="molecule type" value="Genomic_DNA"/>
</dbReference>
<dbReference type="GO" id="GO:0032300">
    <property type="term" value="C:mismatch repair complex"/>
    <property type="evidence" value="ECO:0007669"/>
    <property type="project" value="InterPro"/>
</dbReference>
<dbReference type="InterPro" id="IPR014790">
    <property type="entry name" value="MutL_C"/>
</dbReference>
<keyword evidence="4" id="KW-1185">Reference proteome</keyword>
<dbReference type="OrthoDB" id="429932at2759"/>
<evidence type="ECO:0000259" key="2">
    <source>
        <dbReference type="SMART" id="SM00853"/>
    </source>
</evidence>
<evidence type="ECO:0000256" key="1">
    <source>
        <dbReference type="ARBA" id="ARBA00006082"/>
    </source>
</evidence>
<dbReference type="SMART" id="SM00853">
    <property type="entry name" value="MutL_C"/>
    <property type="match status" value="1"/>
</dbReference>
<comment type="caution">
    <text evidence="3">The sequence shown here is derived from an EMBL/GenBank/DDBJ whole genome shotgun (WGS) entry which is preliminary data.</text>
</comment>
<dbReference type="Gene3D" id="3.30.565.10">
    <property type="entry name" value="Histidine kinase-like ATPase, C-terminal domain"/>
    <property type="match status" value="1"/>
</dbReference>
<evidence type="ECO:0000313" key="4">
    <source>
        <dbReference type="Proteomes" id="UP000646827"/>
    </source>
</evidence>
<dbReference type="SUPFAM" id="SSF55874">
    <property type="entry name" value="ATPase domain of HSP90 chaperone/DNA topoisomerase II/histidine kinase"/>
    <property type="match status" value="1"/>
</dbReference>
<dbReference type="Pfam" id="PF08676">
    <property type="entry name" value="MutL_C"/>
    <property type="match status" value="1"/>
</dbReference>
<dbReference type="PANTHER" id="PTHR10073">
    <property type="entry name" value="DNA MISMATCH REPAIR PROTEIN MLH, PMS, MUTL"/>
    <property type="match status" value="1"/>
</dbReference>
<comment type="similarity">
    <text evidence="1">Belongs to the DNA mismatch repair MutL/HexB family.</text>
</comment>
<dbReference type="InterPro" id="IPR037198">
    <property type="entry name" value="MutL_C_sf"/>
</dbReference>
<dbReference type="InterPro" id="IPR042121">
    <property type="entry name" value="MutL_C_regsub"/>
</dbReference>
<dbReference type="GO" id="GO:0005524">
    <property type="term" value="F:ATP binding"/>
    <property type="evidence" value="ECO:0007669"/>
    <property type="project" value="InterPro"/>
</dbReference>
<dbReference type="Pfam" id="PF02518">
    <property type="entry name" value="HATPase_c"/>
    <property type="match status" value="1"/>
</dbReference>
<dbReference type="Gene3D" id="3.30.1540.20">
    <property type="entry name" value="MutL, C-terminal domain, dimerisation subdomain"/>
    <property type="match status" value="1"/>
</dbReference>
<proteinExistence type="inferred from homology"/>